<dbReference type="Proteomes" id="UP000177122">
    <property type="component" value="Unassembled WGS sequence"/>
</dbReference>
<reference evidence="2 3" key="1">
    <citation type="journal article" date="2016" name="Nat. Commun.">
        <title>Thousands of microbial genomes shed light on interconnected biogeochemical processes in an aquifer system.</title>
        <authorList>
            <person name="Anantharaman K."/>
            <person name="Brown C.T."/>
            <person name="Hug L.A."/>
            <person name="Sharon I."/>
            <person name="Castelle C.J."/>
            <person name="Probst A.J."/>
            <person name="Thomas B.C."/>
            <person name="Singh A."/>
            <person name="Wilkins M.J."/>
            <person name="Karaoz U."/>
            <person name="Brodie E.L."/>
            <person name="Williams K.H."/>
            <person name="Hubbard S.S."/>
            <person name="Banfield J.F."/>
        </authorList>
    </citation>
    <scope>NUCLEOTIDE SEQUENCE [LARGE SCALE GENOMIC DNA]</scope>
</reference>
<proteinExistence type="predicted"/>
<dbReference type="PANTHER" id="PTHR30399:SF1">
    <property type="entry name" value="UTP PYROPHOSPHATASE"/>
    <property type="match status" value="1"/>
</dbReference>
<evidence type="ECO:0000313" key="2">
    <source>
        <dbReference type="EMBL" id="OGZ05184.1"/>
    </source>
</evidence>
<dbReference type="InterPro" id="IPR053136">
    <property type="entry name" value="UTP_pyrophosphatase-like"/>
</dbReference>
<comment type="caution">
    <text evidence="2">The sequence shown here is derived from an EMBL/GenBank/DDBJ whole genome shotgun (WGS) entry which is preliminary data.</text>
</comment>
<organism evidence="2 3">
    <name type="scientific">Candidatus Lloydbacteria bacterium RIFCSPHIGHO2_01_FULL_49_22</name>
    <dbReference type="NCBI Taxonomy" id="1798658"/>
    <lineage>
        <taxon>Bacteria</taxon>
        <taxon>Candidatus Lloydiibacteriota</taxon>
    </lineage>
</organism>
<evidence type="ECO:0000259" key="1">
    <source>
        <dbReference type="Pfam" id="PF01863"/>
    </source>
</evidence>
<gene>
    <name evidence="2" type="ORF">A2845_02590</name>
</gene>
<evidence type="ECO:0000313" key="3">
    <source>
        <dbReference type="Proteomes" id="UP000177122"/>
    </source>
</evidence>
<dbReference type="PANTHER" id="PTHR30399">
    <property type="entry name" value="UNCHARACTERIZED PROTEIN YGJP"/>
    <property type="match status" value="1"/>
</dbReference>
<protein>
    <recommendedName>
        <fullName evidence="1">YgjP-like metallopeptidase domain-containing protein</fullName>
    </recommendedName>
</protein>
<dbReference type="CDD" id="cd07344">
    <property type="entry name" value="M48_yhfN_like"/>
    <property type="match status" value="1"/>
</dbReference>
<dbReference type="AlphaFoldDB" id="A0A1G2CV07"/>
<dbReference type="Gene3D" id="3.30.2010.10">
    <property type="entry name" value="Metalloproteases ('zincins'), catalytic domain"/>
    <property type="match status" value="1"/>
</dbReference>
<dbReference type="Pfam" id="PF01863">
    <property type="entry name" value="YgjP-like"/>
    <property type="match status" value="1"/>
</dbReference>
<name>A0A1G2CV07_9BACT</name>
<accession>A0A1G2CV07</accession>
<feature type="domain" description="YgjP-like metallopeptidase" evidence="1">
    <location>
        <begin position="33"/>
        <end position="135"/>
    </location>
</feature>
<sequence>MPRIILKRLFGLFPVRYRIYTKRRRIGGLTGSKRAYTAQKEEARILVHRKLSEWNRHYNLAYNRVAIRDQRSRWGSCSKKGNLNFNYRILTLPEPLQDYIIVHELCHLVMFDHSKEFWALVAQTVPDHLVRRRALTVFAKGGH</sequence>
<dbReference type="EMBL" id="MHLI01000015">
    <property type="protein sequence ID" value="OGZ05184.1"/>
    <property type="molecule type" value="Genomic_DNA"/>
</dbReference>
<dbReference type="InterPro" id="IPR002725">
    <property type="entry name" value="YgjP-like_metallopeptidase"/>
</dbReference>